<accession>A0AAD3HE29</accession>
<evidence type="ECO:0000256" key="2">
    <source>
        <dbReference type="SAM" id="Phobius"/>
    </source>
</evidence>
<dbReference type="Proteomes" id="UP001054902">
    <property type="component" value="Unassembled WGS sequence"/>
</dbReference>
<keyword evidence="4" id="KW-1185">Reference proteome</keyword>
<gene>
    <name evidence="3" type="ORF">CTEN210_16119</name>
</gene>
<name>A0AAD3HE29_9STRA</name>
<feature type="compositionally biased region" description="Basic and acidic residues" evidence="1">
    <location>
        <begin position="141"/>
        <end position="150"/>
    </location>
</feature>
<feature type="compositionally biased region" description="Basic and acidic residues" evidence="1">
    <location>
        <begin position="85"/>
        <end position="103"/>
    </location>
</feature>
<reference evidence="3 4" key="1">
    <citation type="journal article" date="2021" name="Sci. Rep.">
        <title>The genome of the diatom Chaetoceros tenuissimus carries an ancient integrated fragment of an extant virus.</title>
        <authorList>
            <person name="Hongo Y."/>
            <person name="Kimura K."/>
            <person name="Takaki Y."/>
            <person name="Yoshida Y."/>
            <person name="Baba S."/>
            <person name="Kobayashi G."/>
            <person name="Nagasaki K."/>
            <person name="Hano T."/>
            <person name="Tomaru Y."/>
        </authorList>
    </citation>
    <scope>NUCLEOTIDE SEQUENCE [LARGE SCALE GENOMIC DNA]</scope>
    <source>
        <strain evidence="3 4">NIES-3715</strain>
    </source>
</reference>
<evidence type="ECO:0000313" key="4">
    <source>
        <dbReference type="Proteomes" id="UP001054902"/>
    </source>
</evidence>
<sequence>MKGEDSFISDPVFSIVDYSTTKGEEEKLGSKSSSFQKEFDVNKRWTQDNTDFEERFVKWCAGEITNKEFMKDEDKTLFGASTVDTSRKEKEKHPRKEDEKMQAKEIQQQIPGMSKKKDLGIRKEKPSSQRNLNLYKKRRAHESIVSRESSDNGFELNPVIHDDISSIGNSIPSFTPYSNPYLMAKQRLIAQEANEKKLNPDVQAMKPSSSILDEFDIEASVQKEKPISNLLEEDGFETIELGNEKEKAVKEDTKQGAKQDANTLDTPSTIQQLKNMCMSIFDNSTSKNDQHPTIEEIKIVKEDFNENESIAERIAKVKAELKSVYKDLNEKDDERVKAFVHQNRKILETIEEEEDGQGDNEESIHITIQNMSMIFKSNLEGDVENPLDSSVEAVIDKRRSSEQVVDDKKELGVKRCAVFFALLFVAGIVLLAWYFLRVHYKNAPSSNPLL</sequence>
<dbReference type="EMBL" id="BLLK01000069">
    <property type="protein sequence ID" value="GFH59643.1"/>
    <property type="molecule type" value="Genomic_DNA"/>
</dbReference>
<proteinExistence type="predicted"/>
<comment type="caution">
    <text evidence="3">The sequence shown here is derived from an EMBL/GenBank/DDBJ whole genome shotgun (WGS) entry which is preliminary data.</text>
</comment>
<feature type="region of interest" description="Disordered" evidence="1">
    <location>
        <begin position="80"/>
        <end position="155"/>
    </location>
</feature>
<keyword evidence="2" id="KW-0472">Membrane</keyword>
<evidence type="ECO:0000256" key="1">
    <source>
        <dbReference type="SAM" id="MobiDB-lite"/>
    </source>
</evidence>
<evidence type="ECO:0000313" key="3">
    <source>
        <dbReference type="EMBL" id="GFH59643.1"/>
    </source>
</evidence>
<keyword evidence="2" id="KW-1133">Transmembrane helix</keyword>
<organism evidence="3 4">
    <name type="scientific">Chaetoceros tenuissimus</name>
    <dbReference type="NCBI Taxonomy" id="426638"/>
    <lineage>
        <taxon>Eukaryota</taxon>
        <taxon>Sar</taxon>
        <taxon>Stramenopiles</taxon>
        <taxon>Ochrophyta</taxon>
        <taxon>Bacillariophyta</taxon>
        <taxon>Coscinodiscophyceae</taxon>
        <taxon>Chaetocerotophycidae</taxon>
        <taxon>Chaetocerotales</taxon>
        <taxon>Chaetocerotaceae</taxon>
        <taxon>Chaetoceros</taxon>
    </lineage>
</organism>
<keyword evidence="2" id="KW-0812">Transmembrane</keyword>
<dbReference type="AlphaFoldDB" id="A0AAD3HE29"/>
<protein>
    <submittedName>
        <fullName evidence="3">Uncharacterized protein</fullName>
    </submittedName>
</protein>
<feature type="compositionally biased region" description="Basic and acidic residues" evidence="1">
    <location>
        <begin position="115"/>
        <end position="127"/>
    </location>
</feature>
<feature type="transmembrane region" description="Helical" evidence="2">
    <location>
        <begin position="417"/>
        <end position="436"/>
    </location>
</feature>